<sequence length="272" mass="30803">MGRAMRKSRREKEPEDRQRLLVDLEANTAYHSFPRPTFSERRSSTIGPTKAEKSLRDVLRAYPAPPVDPEEAAEESLAPFTRLQYAFVPPATDVTTEISVDISSPTVRSPLLGPTDTASNSSFWFTSRPNTPVTIYKTAYNSTRAGIEAVWGAGGEADSEGIGNSGRSGIVHRDDGGSGWDFYDWNWRRGDWRAGSRGEDMEVSLWGGGWFWKCMIRSYWWFKFQHSFTCMFNLYGVAKVKTKQNWTGWDWNIGNIFLFARQLANHSTTSTT</sequence>
<evidence type="ECO:0000256" key="1">
    <source>
        <dbReference type="SAM" id="MobiDB-lite"/>
    </source>
</evidence>
<dbReference type="OrthoDB" id="10342038at2759"/>
<evidence type="ECO:0000313" key="3">
    <source>
        <dbReference type="Proteomes" id="UP000267821"/>
    </source>
</evidence>
<dbReference type="EMBL" id="ML121549">
    <property type="protein sequence ID" value="RPB22937.1"/>
    <property type="molecule type" value="Genomic_DNA"/>
</dbReference>
<dbReference type="AlphaFoldDB" id="A0A3N4LJ53"/>
<name>A0A3N4LJ53_9PEZI</name>
<protein>
    <submittedName>
        <fullName evidence="2">Uncharacterized protein</fullName>
    </submittedName>
</protein>
<organism evidence="2 3">
    <name type="scientific">Terfezia boudieri ATCC MYA-4762</name>
    <dbReference type="NCBI Taxonomy" id="1051890"/>
    <lineage>
        <taxon>Eukaryota</taxon>
        <taxon>Fungi</taxon>
        <taxon>Dikarya</taxon>
        <taxon>Ascomycota</taxon>
        <taxon>Pezizomycotina</taxon>
        <taxon>Pezizomycetes</taxon>
        <taxon>Pezizales</taxon>
        <taxon>Pezizaceae</taxon>
        <taxon>Terfezia</taxon>
    </lineage>
</organism>
<evidence type="ECO:0000313" key="2">
    <source>
        <dbReference type="EMBL" id="RPB22937.1"/>
    </source>
</evidence>
<proteinExistence type="predicted"/>
<reference evidence="2 3" key="1">
    <citation type="journal article" date="2018" name="Nat. Ecol. Evol.">
        <title>Pezizomycetes genomes reveal the molecular basis of ectomycorrhizal truffle lifestyle.</title>
        <authorList>
            <person name="Murat C."/>
            <person name="Payen T."/>
            <person name="Noel B."/>
            <person name="Kuo A."/>
            <person name="Morin E."/>
            <person name="Chen J."/>
            <person name="Kohler A."/>
            <person name="Krizsan K."/>
            <person name="Balestrini R."/>
            <person name="Da Silva C."/>
            <person name="Montanini B."/>
            <person name="Hainaut M."/>
            <person name="Levati E."/>
            <person name="Barry K.W."/>
            <person name="Belfiori B."/>
            <person name="Cichocki N."/>
            <person name="Clum A."/>
            <person name="Dockter R.B."/>
            <person name="Fauchery L."/>
            <person name="Guy J."/>
            <person name="Iotti M."/>
            <person name="Le Tacon F."/>
            <person name="Lindquist E.A."/>
            <person name="Lipzen A."/>
            <person name="Malagnac F."/>
            <person name="Mello A."/>
            <person name="Molinier V."/>
            <person name="Miyauchi S."/>
            <person name="Poulain J."/>
            <person name="Riccioni C."/>
            <person name="Rubini A."/>
            <person name="Sitrit Y."/>
            <person name="Splivallo R."/>
            <person name="Traeger S."/>
            <person name="Wang M."/>
            <person name="Zifcakova L."/>
            <person name="Wipf D."/>
            <person name="Zambonelli A."/>
            <person name="Paolocci F."/>
            <person name="Nowrousian M."/>
            <person name="Ottonello S."/>
            <person name="Baldrian P."/>
            <person name="Spatafora J.W."/>
            <person name="Henrissat B."/>
            <person name="Nagy L.G."/>
            <person name="Aury J.M."/>
            <person name="Wincker P."/>
            <person name="Grigoriev I.V."/>
            <person name="Bonfante P."/>
            <person name="Martin F.M."/>
        </authorList>
    </citation>
    <scope>NUCLEOTIDE SEQUENCE [LARGE SCALE GENOMIC DNA]</scope>
    <source>
        <strain evidence="2 3">ATCC MYA-4762</strain>
    </source>
</reference>
<dbReference type="InParanoid" id="A0A3N4LJ53"/>
<keyword evidence="3" id="KW-1185">Reference proteome</keyword>
<gene>
    <name evidence="2" type="ORF">L211DRAFT_884250</name>
</gene>
<feature type="region of interest" description="Disordered" evidence="1">
    <location>
        <begin position="32"/>
        <end position="56"/>
    </location>
</feature>
<accession>A0A3N4LJ53</accession>
<dbReference type="Proteomes" id="UP000267821">
    <property type="component" value="Unassembled WGS sequence"/>
</dbReference>